<dbReference type="InterPro" id="IPR044068">
    <property type="entry name" value="CB"/>
</dbReference>
<feature type="active site" evidence="11">
    <location>
        <position position="272"/>
    </location>
</feature>
<comment type="similarity">
    <text evidence="2 11">Belongs to the 'phage' integrase family. XerC subfamily.</text>
</comment>
<evidence type="ECO:0000256" key="1">
    <source>
        <dbReference type="ARBA" id="ARBA00004496"/>
    </source>
</evidence>
<dbReference type="GO" id="GO:0007059">
    <property type="term" value="P:chromosome segregation"/>
    <property type="evidence" value="ECO:0007669"/>
    <property type="project" value="UniProtKB-UniRule"/>
</dbReference>
<name>A0A848CVG3_ANEAE</name>
<dbReference type="Pfam" id="PF00589">
    <property type="entry name" value="Phage_integrase"/>
    <property type="match status" value="1"/>
</dbReference>
<dbReference type="RefSeq" id="WP_021621484.1">
    <property type="nucleotide sequence ID" value="NZ_CABKST010000131.1"/>
</dbReference>
<evidence type="ECO:0000256" key="9">
    <source>
        <dbReference type="ARBA" id="ARBA00023172"/>
    </source>
</evidence>
<evidence type="ECO:0000259" key="13">
    <source>
        <dbReference type="PROSITE" id="PS51898"/>
    </source>
</evidence>
<dbReference type="GeneID" id="92839139"/>
<feature type="active site" evidence="11">
    <location>
        <position position="175"/>
    </location>
</feature>
<dbReference type="InterPro" id="IPR013762">
    <property type="entry name" value="Integrase-like_cat_sf"/>
</dbReference>
<keyword evidence="10 11" id="KW-0131">Cell cycle</keyword>
<dbReference type="AlphaFoldDB" id="A0A848CVG3"/>
<feature type="active site" evidence="11">
    <location>
        <position position="246"/>
    </location>
</feature>
<dbReference type="InterPro" id="IPR011010">
    <property type="entry name" value="DNA_brk_join_enz"/>
</dbReference>
<evidence type="ECO:0000256" key="8">
    <source>
        <dbReference type="ARBA" id="ARBA00023125"/>
    </source>
</evidence>
<dbReference type="Gene3D" id="1.10.443.10">
    <property type="entry name" value="Intergrase catalytic core"/>
    <property type="match status" value="1"/>
</dbReference>
<dbReference type="EMBL" id="JABAGO010000002">
    <property type="protein sequence ID" value="NME97220.1"/>
    <property type="molecule type" value="Genomic_DNA"/>
</dbReference>
<dbReference type="InterPro" id="IPR011932">
    <property type="entry name" value="Recomb_XerD"/>
</dbReference>
<dbReference type="GO" id="GO:0003677">
    <property type="term" value="F:DNA binding"/>
    <property type="evidence" value="ECO:0007669"/>
    <property type="project" value="UniProtKB-UniRule"/>
</dbReference>
<evidence type="ECO:0000259" key="14">
    <source>
        <dbReference type="PROSITE" id="PS51900"/>
    </source>
</evidence>
<dbReference type="Pfam" id="PF02899">
    <property type="entry name" value="Phage_int_SAM_1"/>
    <property type="match status" value="1"/>
</dbReference>
<evidence type="ECO:0000256" key="2">
    <source>
        <dbReference type="ARBA" id="ARBA00006657"/>
    </source>
</evidence>
<dbReference type="GO" id="GO:0009037">
    <property type="term" value="F:tyrosine-based site-specific recombinase activity"/>
    <property type="evidence" value="ECO:0007669"/>
    <property type="project" value="UniProtKB-UniRule"/>
</dbReference>
<protein>
    <recommendedName>
        <fullName evidence="11 12">Tyrosine recombinase XerC</fullName>
    </recommendedName>
</protein>
<evidence type="ECO:0000256" key="4">
    <source>
        <dbReference type="ARBA" id="ARBA00022490"/>
    </source>
</evidence>
<comment type="function">
    <text evidence="11">Site-specific tyrosine recombinase, which acts by catalyzing the cutting and rejoining of the recombining DNA molecules. The XerC-XerD complex is essential to convert dimers of the bacterial chromosome into monomers to permit their segregation at cell division. It also contributes to the segregational stability of plasmids.</text>
</comment>
<keyword evidence="6 11" id="KW-0159">Chromosome partition</keyword>
<dbReference type="PANTHER" id="PTHR30349:SF77">
    <property type="entry name" value="TYROSINE RECOMBINASE XERC"/>
    <property type="match status" value="1"/>
</dbReference>
<dbReference type="InterPro" id="IPR023009">
    <property type="entry name" value="Tyrosine_recombinase_XerC/XerD"/>
</dbReference>
<dbReference type="GO" id="GO:0051301">
    <property type="term" value="P:cell division"/>
    <property type="evidence" value="ECO:0007669"/>
    <property type="project" value="UniProtKB-UniRule"/>
</dbReference>
<sequence length="300" mass="34370">MEGLHPDALLLLFKQYLQIEKNASPLTVTNYEKDIRAFTAFMKQHGVTEYAAVSYVHVRSYLTELHERDYARRSIARKLSSLRSFYRFMVREEMLEHNPFTMASTPKLAKKLPGFLFPKEVESLLALPDTTRPLGCRDRAILEMLYASGMRVSELIGLTIRSVDVSAGTALVFGKGAKERYVPLGEHALCAYEHYMREGRSLLCKHNKNDALFVNVRGEPLTDRSVRRIINKYVEQASELLKVSPHTFRHTFATHLIENGADLRSVQEMLGHASISSTQIYTHVTRERMRLVYNQAHPRA</sequence>
<dbReference type="NCBIfam" id="TIGR02225">
    <property type="entry name" value="recomb_XerD"/>
    <property type="match status" value="1"/>
</dbReference>
<dbReference type="SUPFAM" id="SSF56349">
    <property type="entry name" value="DNA breaking-rejoining enzymes"/>
    <property type="match status" value="1"/>
</dbReference>
<dbReference type="GO" id="GO:0005737">
    <property type="term" value="C:cytoplasm"/>
    <property type="evidence" value="ECO:0007669"/>
    <property type="project" value="UniProtKB-SubCell"/>
</dbReference>
<feature type="domain" description="Core-binding (CB)" evidence="14">
    <location>
        <begin position="7"/>
        <end position="90"/>
    </location>
</feature>
<dbReference type="InterPro" id="IPR004107">
    <property type="entry name" value="Integrase_SAM-like_N"/>
</dbReference>
<comment type="subunit">
    <text evidence="11">Forms a cyclic heterotetrameric complex composed of two molecules of XerC and two molecules of XerD.</text>
</comment>
<dbReference type="OrthoDB" id="9801717at2"/>
<evidence type="ECO:0000256" key="11">
    <source>
        <dbReference type="HAMAP-Rule" id="MF_01808"/>
    </source>
</evidence>
<evidence type="ECO:0000256" key="3">
    <source>
        <dbReference type="ARBA" id="ARBA00010450"/>
    </source>
</evidence>
<evidence type="ECO:0000256" key="12">
    <source>
        <dbReference type="NCBIfam" id="TIGR02224"/>
    </source>
</evidence>
<dbReference type="NCBIfam" id="NF001399">
    <property type="entry name" value="PRK00283.1"/>
    <property type="match status" value="1"/>
</dbReference>
<dbReference type="PROSITE" id="PS51898">
    <property type="entry name" value="TYR_RECOMBINASE"/>
    <property type="match status" value="1"/>
</dbReference>
<accession>A0A848CVG3</accession>
<keyword evidence="8 11" id="KW-0238">DNA-binding</keyword>
<dbReference type="InterPro" id="IPR002104">
    <property type="entry name" value="Integrase_catalytic"/>
</dbReference>
<proteinExistence type="inferred from homology"/>
<dbReference type="CDD" id="cd00798">
    <property type="entry name" value="INT_XerDC_C"/>
    <property type="match status" value="1"/>
</dbReference>
<dbReference type="HAMAP" id="MF_01808">
    <property type="entry name" value="Recomb_XerC_XerD"/>
    <property type="match status" value="1"/>
</dbReference>
<evidence type="ECO:0000256" key="7">
    <source>
        <dbReference type="ARBA" id="ARBA00022908"/>
    </source>
</evidence>
<evidence type="ECO:0000256" key="6">
    <source>
        <dbReference type="ARBA" id="ARBA00022829"/>
    </source>
</evidence>
<dbReference type="Gene3D" id="1.10.150.130">
    <property type="match status" value="1"/>
</dbReference>
<dbReference type="InterPro" id="IPR050090">
    <property type="entry name" value="Tyrosine_recombinase_XerCD"/>
</dbReference>
<evidence type="ECO:0000313" key="16">
    <source>
        <dbReference type="Proteomes" id="UP000561326"/>
    </source>
</evidence>
<keyword evidence="4 11" id="KW-0963">Cytoplasm</keyword>
<feature type="active site" evidence="11">
    <location>
        <position position="151"/>
    </location>
</feature>
<evidence type="ECO:0000313" key="15">
    <source>
        <dbReference type="EMBL" id="NME97220.1"/>
    </source>
</evidence>
<reference evidence="15 16" key="1">
    <citation type="submission" date="2020-04" db="EMBL/GenBank/DDBJ databases">
        <authorList>
            <person name="Hitch T.C.A."/>
            <person name="Wylensek D."/>
            <person name="Clavel T."/>
        </authorList>
    </citation>
    <scope>NUCLEOTIDE SEQUENCE [LARGE SCALE GENOMIC DNA]</scope>
    <source>
        <strain evidence="15 16">WB01_D5_05</strain>
    </source>
</reference>
<dbReference type="PANTHER" id="PTHR30349">
    <property type="entry name" value="PHAGE INTEGRASE-RELATED"/>
    <property type="match status" value="1"/>
</dbReference>
<dbReference type="SUPFAM" id="SSF47823">
    <property type="entry name" value="lambda integrase-like, N-terminal domain"/>
    <property type="match status" value="1"/>
</dbReference>
<evidence type="ECO:0000256" key="5">
    <source>
        <dbReference type="ARBA" id="ARBA00022618"/>
    </source>
</evidence>
<keyword evidence="7 11" id="KW-0229">DNA integration</keyword>
<evidence type="ECO:0000256" key="10">
    <source>
        <dbReference type="ARBA" id="ARBA00023306"/>
    </source>
</evidence>
<feature type="active site" evidence="11">
    <location>
        <position position="249"/>
    </location>
</feature>
<feature type="domain" description="Tyr recombinase" evidence="13">
    <location>
        <begin position="111"/>
        <end position="294"/>
    </location>
</feature>
<dbReference type="GO" id="GO:0006313">
    <property type="term" value="P:DNA transposition"/>
    <property type="evidence" value="ECO:0007669"/>
    <property type="project" value="UniProtKB-UniRule"/>
</dbReference>
<dbReference type="InterPro" id="IPR011931">
    <property type="entry name" value="Recomb_XerC"/>
</dbReference>
<keyword evidence="5 11" id="KW-0132">Cell division</keyword>
<dbReference type="PROSITE" id="PS51900">
    <property type="entry name" value="CB"/>
    <property type="match status" value="1"/>
</dbReference>
<dbReference type="NCBIfam" id="TIGR02224">
    <property type="entry name" value="recomb_XerC"/>
    <property type="match status" value="1"/>
</dbReference>
<dbReference type="Proteomes" id="UP000561326">
    <property type="component" value="Unassembled WGS sequence"/>
</dbReference>
<feature type="active site" description="O-(3'-phospho-DNA)-tyrosine intermediate" evidence="11">
    <location>
        <position position="281"/>
    </location>
</feature>
<dbReference type="InterPro" id="IPR010998">
    <property type="entry name" value="Integrase_recombinase_N"/>
</dbReference>
<organism evidence="15 16">
    <name type="scientific">Aneurinibacillus aneurinilyticus</name>
    <name type="common">Bacillus aneurinolyticus</name>
    <dbReference type="NCBI Taxonomy" id="1391"/>
    <lineage>
        <taxon>Bacteria</taxon>
        <taxon>Bacillati</taxon>
        <taxon>Bacillota</taxon>
        <taxon>Bacilli</taxon>
        <taxon>Bacillales</taxon>
        <taxon>Paenibacillaceae</taxon>
        <taxon>Aneurinibacillus group</taxon>
        <taxon>Aneurinibacillus</taxon>
    </lineage>
</organism>
<dbReference type="NCBIfam" id="NF040815">
    <property type="entry name" value="recomb_XerA_Arch"/>
    <property type="match status" value="1"/>
</dbReference>
<gene>
    <name evidence="11 15" type="primary">xerC</name>
    <name evidence="15" type="ORF">HF838_03000</name>
</gene>
<comment type="similarity">
    <text evidence="3">Belongs to the 'phage' integrase family. XerD subfamily.</text>
</comment>
<comment type="caution">
    <text evidence="15">The sequence shown here is derived from an EMBL/GenBank/DDBJ whole genome shotgun (WGS) entry which is preliminary data.</text>
</comment>
<comment type="subcellular location">
    <subcellularLocation>
        <location evidence="1 11">Cytoplasm</location>
    </subcellularLocation>
</comment>
<keyword evidence="9 11" id="KW-0233">DNA recombination</keyword>